<comment type="catalytic activity">
    <reaction evidence="13">
        <text>L-threonyl-[protein] + ATP = O-phospho-L-threonyl-[protein] + ADP + H(+)</text>
        <dbReference type="Rhea" id="RHEA:46608"/>
        <dbReference type="Rhea" id="RHEA-COMP:11060"/>
        <dbReference type="Rhea" id="RHEA-COMP:11605"/>
        <dbReference type="ChEBI" id="CHEBI:15378"/>
        <dbReference type="ChEBI" id="CHEBI:30013"/>
        <dbReference type="ChEBI" id="CHEBI:30616"/>
        <dbReference type="ChEBI" id="CHEBI:61977"/>
        <dbReference type="ChEBI" id="CHEBI:456216"/>
        <dbReference type="EC" id="2.7.11.1"/>
    </reaction>
</comment>
<dbReference type="SUPFAM" id="SSF56112">
    <property type="entry name" value="Protein kinase-like (PK-like)"/>
    <property type="match status" value="3"/>
</dbReference>
<dbReference type="InterPro" id="IPR000719">
    <property type="entry name" value="Prot_kinase_dom"/>
</dbReference>
<dbReference type="Pfam" id="PF00069">
    <property type="entry name" value="Pkinase"/>
    <property type="match status" value="2"/>
</dbReference>
<comment type="subcellular location">
    <subcellularLocation>
        <location evidence="1">Membrane</location>
        <topology evidence="1">Single-pass membrane protein</topology>
    </subcellularLocation>
</comment>
<dbReference type="Gene3D" id="3.30.200.20">
    <property type="entry name" value="Phosphorylase Kinase, domain 1"/>
    <property type="match status" value="3"/>
</dbReference>
<dbReference type="PANTHER" id="PTHR46008">
    <property type="entry name" value="LEAF RUST 10 DISEASE-RESISTANCE LOCUS RECEPTOR-LIKE PROTEIN KINASE-LIKE 1.4"/>
    <property type="match status" value="1"/>
</dbReference>
<dbReference type="FunFam" id="3.30.200.20:FF:000217">
    <property type="entry name" value="probable LRR receptor-like serine/threonine-protein kinase At1g53430"/>
    <property type="match status" value="2"/>
</dbReference>
<dbReference type="GO" id="GO:0005524">
    <property type="term" value="F:ATP binding"/>
    <property type="evidence" value="ECO:0007669"/>
    <property type="project" value="UniProtKB-UniRule"/>
</dbReference>
<evidence type="ECO:0000256" key="4">
    <source>
        <dbReference type="ARBA" id="ARBA00022679"/>
    </source>
</evidence>
<dbReference type="FunFam" id="1.10.510.10:FF:000161">
    <property type="entry name" value="Wall-associated receptor kinase-like 20"/>
    <property type="match status" value="3"/>
</dbReference>
<keyword evidence="20" id="KW-1185">Reference proteome</keyword>
<dbReference type="PROSITE" id="PS50011">
    <property type="entry name" value="PROTEIN_KINASE_DOM"/>
    <property type="match status" value="3"/>
</dbReference>
<dbReference type="PANTHER" id="PTHR46008:SF12">
    <property type="entry name" value="LEAF RUST 10 DISEASE-RESISTANCE LOCUS RECEPTOR-LIKE PROTEIN KINASE-LIKE 1.1"/>
    <property type="match status" value="1"/>
</dbReference>
<dbReference type="PROSITE" id="PS00107">
    <property type="entry name" value="PROTEIN_KINASE_ATP"/>
    <property type="match status" value="3"/>
</dbReference>
<keyword evidence="8" id="KW-0418">Kinase</keyword>
<dbReference type="GO" id="GO:0004674">
    <property type="term" value="F:protein serine/threonine kinase activity"/>
    <property type="evidence" value="ECO:0007669"/>
    <property type="project" value="UniProtKB-KW"/>
</dbReference>
<evidence type="ECO:0000256" key="3">
    <source>
        <dbReference type="ARBA" id="ARBA00022527"/>
    </source>
</evidence>
<keyword evidence="3" id="KW-0723">Serine/threonine-protein kinase</keyword>
<evidence type="ECO:0000256" key="15">
    <source>
        <dbReference type="PROSITE-ProRule" id="PRU10141"/>
    </source>
</evidence>
<dbReference type="InterPro" id="IPR032872">
    <property type="entry name" value="WAK_assoc_C"/>
</dbReference>
<feature type="domain" description="Protein kinase" evidence="18">
    <location>
        <begin position="1035"/>
        <end position="1310"/>
    </location>
</feature>
<evidence type="ECO:0000259" key="18">
    <source>
        <dbReference type="PROSITE" id="PS50011"/>
    </source>
</evidence>
<feature type="signal peptide" evidence="17">
    <location>
        <begin position="1"/>
        <end position="29"/>
    </location>
</feature>
<evidence type="ECO:0000256" key="8">
    <source>
        <dbReference type="ARBA" id="ARBA00022777"/>
    </source>
</evidence>
<dbReference type="Pfam" id="PF13947">
    <property type="entry name" value="GUB_WAK_bind"/>
    <property type="match status" value="1"/>
</dbReference>
<dbReference type="InterPro" id="IPR011009">
    <property type="entry name" value="Kinase-like_dom_sf"/>
</dbReference>
<dbReference type="SMART" id="SM00220">
    <property type="entry name" value="S_TKc"/>
    <property type="match status" value="3"/>
</dbReference>
<keyword evidence="10 16" id="KW-1133">Transmembrane helix</keyword>
<feature type="binding site" evidence="15">
    <location>
        <position position="1695"/>
    </location>
    <ligand>
        <name>ATP</name>
        <dbReference type="ChEBI" id="CHEBI:30616"/>
    </ligand>
</feature>
<evidence type="ECO:0000256" key="7">
    <source>
        <dbReference type="ARBA" id="ARBA00022741"/>
    </source>
</evidence>
<feature type="binding site" evidence="15">
    <location>
        <position position="1063"/>
    </location>
    <ligand>
        <name>ATP</name>
        <dbReference type="ChEBI" id="CHEBI:30616"/>
    </ligand>
</feature>
<name>A0AAN8TRT2_SOLBU</name>
<accession>A0AAN8TRT2</accession>
<gene>
    <name evidence="19" type="ORF">RDI58_012504</name>
</gene>
<feature type="binding site" evidence="15">
    <location>
        <position position="366"/>
    </location>
    <ligand>
        <name>ATP</name>
        <dbReference type="ChEBI" id="CHEBI:30616"/>
    </ligand>
</feature>
<evidence type="ECO:0000256" key="11">
    <source>
        <dbReference type="ARBA" id="ARBA00023136"/>
    </source>
</evidence>
<keyword evidence="5 16" id="KW-0812">Transmembrane</keyword>
<evidence type="ECO:0000313" key="20">
    <source>
        <dbReference type="Proteomes" id="UP001371456"/>
    </source>
</evidence>
<dbReference type="EC" id="2.7.11.1" evidence="2"/>
<feature type="domain" description="Protein kinase" evidence="18">
    <location>
        <begin position="338"/>
        <end position="613"/>
    </location>
</feature>
<evidence type="ECO:0000256" key="1">
    <source>
        <dbReference type="ARBA" id="ARBA00004167"/>
    </source>
</evidence>
<evidence type="ECO:0000256" key="9">
    <source>
        <dbReference type="ARBA" id="ARBA00022840"/>
    </source>
</evidence>
<evidence type="ECO:0000256" key="16">
    <source>
        <dbReference type="SAM" id="Phobius"/>
    </source>
</evidence>
<organism evidence="19 20">
    <name type="scientific">Solanum bulbocastanum</name>
    <name type="common">Wild potato</name>
    <dbReference type="NCBI Taxonomy" id="147425"/>
    <lineage>
        <taxon>Eukaryota</taxon>
        <taxon>Viridiplantae</taxon>
        <taxon>Streptophyta</taxon>
        <taxon>Embryophyta</taxon>
        <taxon>Tracheophyta</taxon>
        <taxon>Spermatophyta</taxon>
        <taxon>Magnoliopsida</taxon>
        <taxon>eudicotyledons</taxon>
        <taxon>Gunneridae</taxon>
        <taxon>Pentapetalae</taxon>
        <taxon>asterids</taxon>
        <taxon>lamiids</taxon>
        <taxon>Solanales</taxon>
        <taxon>Solanaceae</taxon>
        <taxon>Solanoideae</taxon>
        <taxon>Solaneae</taxon>
        <taxon>Solanum</taxon>
    </lineage>
</organism>
<feature type="chain" id="PRO_5042908416" description="non-specific serine/threonine protein kinase" evidence="17">
    <location>
        <begin position="30"/>
        <end position="2005"/>
    </location>
</feature>
<comment type="caution">
    <text evidence="19">The sequence shown here is derived from an EMBL/GenBank/DDBJ whole genome shotgun (WGS) entry which is preliminary data.</text>
</comment>
<feature type="transmembrane region" description="Helical" evidence="16">
    <location>
        <begin position="264"/>
        <end position="289"/>
    </location>
</feature>
<feature type="domain" description="Protein kinase" evidence="18">
    <location>
        <begin position="1667"/>
        <end position="1944"/>
    </location>
</feature>
<evidence type="ECO:0000256" key="12">
    <source>
        <dbReference type="ARBA" id="ARBA00023180"/>
    </source>
</evidence>
<protein>
    <recommendedName>
        <fullName evidence="2">non-specific serine/threonine protein kinase</fullName>
        <ecNumber evidence="2">2.7.11.1</ecNumber>
    </recommendedName>
</protein>
<feature type="transmembrane region" description="Helical" evidence="16">
    <location>
        <begin position="1593"/>
        <end position="1617"/>
    </location>
</feature>
<evidence type="ECO:0000256" key="17">
    <source>
        <dbReference type="SAM" id="SignalP"/>
    </source>
</evidence>
<comment type="catalytic activity">
    <reaction evidence="14">
        <text>L-seryl-[protein] + ATP = O-phospho-L-seryl-[protein] + ADP + H(+)</text>
        <dbReference type="Rhea" id="RHEA:17989"/>
        <dbReference type="Rhea" id="RHEA-COMP:9863"/>
        <dbReference type="Rhea" id="RHEA-COMP:11604"/>
        <dbReference type="ChEBI" id="CHEBI:15378"/>
        <dbReference type="ChEBI" id="CHEBI:29999"/>
        <dbReference type="ChEBI" id="CHEBI:30616"/>
        <dbReference type="ChEBI" id="CHEBI:83421"/>
        <dbReference type="ChEBI" id="CHEBI:456216"/>
        <dbReference type="EC" id="2.7.11.1"/>
    </reaction>
</comment>
<sequence length="2005" mass="225545">MNQEKRYFLMVSLNLCVLCFILQIDKCSAVDPQFVVCNKPVNCRYGPRISFPFYIEDVQQSYCGYPGFGLNCSEQGFPVVHISGNEYVVEDIRYQDHTFQLKNSVFNSSVSNGCVSAIKNVSLDNRPFHFVKKSKIYLLSKCNGSISQNLSKHMIDFGCGGENRNDRGFAMIAEDESFESALQVCEKHVMAPVEMLGDEGSNRDVDYLVLLRRGFRLKWTATNCSECAESRGHCGFDVNKYQFKCFCTDRPHALSCKPSRKNNLGLILGSVLGGAMLIILVVTFIVCCYKKEHKSCLYFTSRKKSCDRSLAHDFDGSSNYHGVSVFSYVELEEATSNFDSSNELGDGGFGAVYYGKLKDGREVAVKRLYEHNCKRMEQFKNEIEILSRLRHRNLVTLYGCTSKHSRELLLVYEYIPNGTVADHLNGDRAKDGFLPWPIRMNIAVETACALAYLHASDTIHRDVKTSNILLDSNCCVKVADFGLSRLFPNDATHVSTAPQGTAGYVDPEYYECYQLTDKSDVYSFGVVLVELISSMPAVDITRRRHEINLANFAINRIQRCAFDELIDPSLGFKSDAQVMRMTTSVAELAFQCLQLETDLRPKMDEVLETLKHIQGTYTDHIKDEKSNDSIVDNTKCNGEKVPTSPTSDKIVLLKKMHLPPSPISVTESWVSSCGSKHDDGGFGTVYHGKKHIDLSYTMHQSQNSGHQQKNKPNNKVKFQFSCCVRPYRINNMACAFLFLCCLVIFSLHQVLGNSKSNCTDEFECGDLGAMKFPFTNSSNTECGLCRFDCHTKPYPKIVLGGQKYDALVKKGDFFLISDPKLQEYLANKSCKSFNRNFSFPNSPLISFQIVPNLTLYRCKHSHDNTIQKTNDSFFKDFDRYTECEGFNVYYHHPKKAGLGNTSAKISGKLPKHCSLVQLPIPLPTPSKPYAGDLFELLTSNSLLNWELSKDCHLCLDKGGKCQTIDGHEFHCSIKVLGGVGLILLSSIVTFSIWCCKRGKNGSTQFHRDLEVESKYFGFQVPVFTYAELKEATNNFDPLNELGDGGFGTVYYGKLYDGREVAVKCLYEHNCKRMQQFTTEIEILTRLRHQNLVSLYGCTSRRSRELLLVYEYIPHGTVADHLHGERAAEGSLTWPIRMNIAVETASALAYLHASDVIHRDVKTNNILLDNNFRVKVADFGLSRLFPNNVSHISTAPQGTLGYVDPEYHECYQLTDKSDVYSFGVVLIELVSSMPAVDLNRRKNEVNLANLAINRIQRCAFDELIDPSLGLNSDTLAKKMTISVAELAFRCLQLDKDIRPTMDEVLDILRKIQGGEFHQNEKTFDTSASFNISKSKSVNIPPFSPESDQVALLKKAMGRNDSTCPKSFSCGNLTDLSFPFSLSTQPDCGIMLLSRCDAKPYPRIQLLPGGDSYYALGNMFNYTVGLGDPKLHANLREHKCQAFNKKFSLPDSPSISFKIITLNFLNFIKCNSTSSSTPNITHKMKDHFAGYRMYSGCKDFSIFYKLPRGDDEDVQAGNLPANCSLIRLPIRSISDNGGLFNMLSAGFLVEWKLSEDCYKCHYGGGQCQTDITNKFHCTYPNNPHDQDAKTARRKFGLTLGVVLGGLGLVMICLAVYFIWCCKRRKFNPPHFLSTRKLSYIFKNDVEGGSIYFGIPVFSYSELEDATNDFNSSRILGDGGFGTVYYGKLKDGREVAVKRLYEHNCKRMQQFVNEIEILTRLRHNNLVTLYGCTSRRSRELLLVYEYIPKGALADHLHGDRVKDGSLAWPVRMNIAIETAGALAYLHASDVIHCDVKTNNILLDHNFNVKVADFGISRLFPNDVSHISTAPRGTPGYIDPKYHECYQLTSKSDVYSFGVVLVELISSMPAVDMTRHSQEINLANFAINKIVKCAFNELIDPSLGFDSDTKILEMTTSMAELAFLCLQTDRDMRPTMVEVLDILKEIQISEFDNEKRADSNLNGNEAKIFTAPPFAESEDMFKLKQVKSLTSSNSVTDKWVTCSDITTTE</sequence>
<dbReference type="Gene3D" id="1.10.510.10">
    <property type="entry name" value="Transferase(Phosphotransferase) domain 1"/>
    <property type="match status" value="3"/>
</dbReference>
<dbReference type="InterPro" id="IPR025287">
    <property type="entry name" value="WAK_GUB"/>
</dbReference>
<evidence type="ECO:0000256" key="2">
    <source>
        <dbReference type="ARBA" id="ARBA00012513"/>
    </source>
</evidence>
<evidence type="ECO:0000256" key="5">
    <source>
        <dbReference type="ARBA" id="ARBA00022692"/>
    </source>
</evidence>
<dbReference type="GO" id="GO:0030247">
    <property type="term" value="F:polysaccharide binding"/>
    <property type="evidence" value="ECO:0007669"/>
    <property type="project" value="InterPro"/>
</dbReference>
<evidence type="ECO:0000313" key="19">
    <source>
        <dbReference type="EMBL" id="KAK6788706.1"/>
    </source>
</evidence>
<dbReference type="GO" id="GO:0005886">
    <property type="term" value="C:plasma membrane"/>
    <property type="evidence" value="ECO:0007669"/>
    <property type="project" value="UniProtKB-ARBA"/>
</dbReference>
<dbReference type="InterPro" id="IPR017441">
    <property type="entry name" value="Protein_kinase_ATP_BS"/>
</dbReference>
<evidence type="ECO:0000256" key="10">
    <source>
        <dbReference type="ARBA" id="ARBA00022989"/>
    </source>
</evidence>
<evidence type="ECO:0000256" key="6">
    <source>
        <dbReference type="ARBA" id="ARBA00022729"/>
    </source>
</evidence>
<evidence type="ECO:0000256" key="13">
    <source>
        <dbReference type="ARBA" id="ARBA00047899"/>
    </source>
</evidence>
<keyword evidence="12" id="KW-0325">Glycoprotein</keyword>
<dbReference type="InterPro" id="IPR008271">
    <property type="entry name" value="Ser/Thr_kinase_AS"/>
</dbReference>
<dbReference type="FunFam" id="3.30.200.20:FF:000162">
    <property type="entry name" value="Adenine nucleotide alpha hydrolase-like domain kinase"/>
    <property type="match status" value="1"/>
</dbReference>
<keyword evidence="9 15" id="KW-0067">ATP-binding</keyword>
<reference evidence="19 20" key="1">
    <citation type="submission" date="2024-02" db="EMBL/GenBank/DDBJ databases">
        <title>de novo genome assembly of Solanum bulbocastanum strain 11H21.</title>
        <authorList>
            <person name="Hosaka A.J."/>
        </authorList>
    </citation>
    <scope>NUCLEOTIDE SEQUENCE [LARGE SCALE GENOMIC DNA]</scope>
    <source>
        <tissue evidence="19">Young leaves</tissue>
    </source>
</reference>
<keyword evidence="7 15" id="KW-0547">Nucleotide-binding</keyword>
<dbReference type="Pfam" id="PF14380">
    <property type="entry name" value="WAK_assoc"/>
    <property type="match status" value="2"/>
</dbReference>
<dbReference type="InterPro" id="IPR001245">
    <property type="entry name" value="Ser-Thr/Tyr_kinase_cat_dom"/>
</dbReference>
<dbReference type="Proteomes" id="UP001371456">
    <property type="component" value="Unassembled WGS sequence"/>
</dbReference>
<keyword evidence="4" id="KW-0808">Transferase</keyword>
<keyword evidence="6 17" id="KW-0732">Signal</keyword>
<proteinExistence type="predicted"/>
<keyword evidence="11 16" id="KW-0472">Membrane</keyword>
<dbReference type="PROSITE" id="PS00108">
    <property type="entry name" value="PROTEIN_KINASE_ST"/>
    <property type="match status" value="2"/>
</dbReference>
<dbReference type="Pfam" id="PF07714">
    <property type="entry name" value="PK_Tyr_Ser-Thr"/>
    <property type="match status" value="1"/>
</dbReference>
<dbReference type="EMBL" id="JBANQN010000005">
    <property type="protein sequence ID" value="KAK6788706.1"/>
    <property type="molecule type" value="Genomic_DNA"/>
</dbReference>
<evidence type="ECO:0000256" key="14">
    <source>
        <dbReference type="ARBA" id="ARBA00048679"/>
    </source>
</evidence>